<dbReference type="GO" id="GO:0016020">
    <property type="term" value="C:membrane"/>
    <property type="evidence" value="ECO:0007669"/>
    <property type="project" value="UniProtKB-SubCell"/>
</dbReference>
<dbReference type="SUPFAM" id="SSF103473">
    <property type="entry name" value="MFS general substrate transporter"/>
    <property type="match status" value="1"/>
</dbReference>
<feature type="transmembrane region" description="Helical" evidence="6">
    <location>
        <begin position="172"/>
        <end position="191"/>
    </location>
</feature>
<dbReference type="Pfam" id="PF07690">
    <property type="entry name" value="MFS_1"/>
    <property type="match status" value="1"/>
</dbReference>
<proteinExistence type="predicted"/>
<keyword evidence="5" id="KW-0325">Glycoprotein</keyword>
<keyword evidence="8" id="KW-1185">Reference proteome</keyword>
<evidence type="ECO:0000256" key="1">
    <source>
        <dbReference type="ARBA" id="ARBA00004141"/>
    </source>
</evidence>
<organism evidence="7 8">
    <name type="scientific">Dactylonectria macrodidyma</name>
    <dbReference type="NCBI Taxonomy" id="307937"/>
    <lineage>
        <taxon>Eukaryota</taxon>
        <taxon>Fungi</taxon>
        <taxon>Dikarya</taxon>
        <taxon>Ascomycota</taxon>
        <taxon>Pezizomycotina</taxon>
        <taxon>Sordariomycetes</taxon>
        <taxon>Hypocreomycetidae</taxon>
        <taxon>Hypocreales</taxon>
        <taxon>Nectriaceae</taxon>
        <taxon>Dactylonectria</taxon>
    </lineage>
</organism>
<dbReference type="AlphaFoldDB" id="A0A9P9EZ31"/>
<dbReference type="GO" id="GO:0022857">
    <property type="term" value="F:transmembrane transporter activity"/>
    <property type="evidence" value="ECO:0007669"/>
    <property type="project" value="InterPro"/>
</dbReference>
<dbReference type="PANTHER" id="PTHR23294">
    <property type="entry name" value="ET TRANSLATION PRODUCT-RELATED"/>
    <property type="match status" value="1"/>
</dbReference>
<accession>A0A9P9EZ31</accession>
<keyword evidence="2 6" id="KW-0812">Transmembrane</keyword>
<dbReference type="InterPro" id="IPR051617">
    <property type="entry name" value="UNC-93-like_regulator"/>
</dbReference>
<dbReference type="PANTHER" id="PTHR23294:SF56">
    <property type="entry name" value="DUF895 DOMAIN MEMBRANE PROTEIN"/>
    <property type="match status" value="1"/>
</dbReference>
<evidence type="ECO:0000256" key="6">
    <source>
        <dbReference type="SAM" id="Phobius"/>
    </source>
</evidence>
<evidence type="ECO:0000256" key="3">
    <source>
        <dbReference type="ARBA" id="ARBA00022989"/>
    </source>
</evidence>
<comment type="subcellular location">
    <subcellularLocation>
        <location evidence="1">Membrane</location>
        <topology evidence="1">Multi-pass membrane protein</topology>
    </subcellularLocation>
</comment>
<evidence type="ECO:0000256" key="2">
    <source>
        <dbReference type="ARBA" id="ARBA00022692"/>
    </source>
</evidence>
<feature type="transmembrane region" description="Helical" evidence="6">
    <location>
        <begin position="426"/>
        <end position="448"/>
    </location>
</feature>
<reference evidence="7" key="1">
    <citation type="journal article" date="2021" name="Nat. Commun.">
        <title>Genetic determinants of endophytism in the Arabidopsis root mycobiome.</title>
        <authorList>
            <person name="Mesny F."/>
            <person name="Miyauchi S."/>
            <person name="Thiergart T."/>
            <person name="Pickel B."/>
            <person name="Atanasova L."/>
            <person name="Karlsson M."/>
            <person name="Huettel B."/>
            <person name="Barry K.W."/>
            <person name="Haridas S."/>
            <person name="Chen C."/>
            <person name="Bauer D."/>
            <person name="Andreopoulos W."/>
            <person name="Pangilinan J."/>
            <person name="LaButti K."/>
            <person name="Riley R."/>
            <person name="Lipzen A."/>
            <person name="Clum A."/>
            <person name="Drula E."/>
            <person name="Henrissat B."/>
            <person name="Kohler A."/>
            <person name="Grigoriev I.V."/>
            <person name="Martin F.M."/>
            <person name="Hacquard S."/>
        </authorList>
    </citation>
    <scope>NUCLEOTIDE SEQUENCE</scope>
    <source>
        <strain evidence="7">MPI-CAGE-AT-0147</strain>
    </source>
</reference>
<dbReference type="OrthoDB" id="196103at2759"/>
<keyword evidence="3 6" id="KW-1133">Transmembrane helix</keyword>
<feature type="transmembrane region" description="Helical" evidence="6">
    <location>
        <begin position="90"/>
        <end position="113"/>
    </location>
</feature>
<dbReference type="Proteomes" id="UP000738349">
    <property type="component" value="Unassembled WGS sequence"/>
</dbReference>
<dbReference type="Gene3D" id="1.20.1250.20">
    <property type="entry name" value="MFS general substrate transporter like domains"/>
    <property type="match status" value="1"/>
</dbReference>
<evidence type="ECO:0000256" key="4">
    <source>
        <dbReference type="ARBA" id="ARBA00023136"/>
    </source>
</evidence>
<evidence type="ECO:0000313" key="8">
    <source>
        <dbReference type="Proteomes" id="UP000738349"/>
    </source>
</evidence>
<feature type="transmembrane region" description="Helical" evidence="6">
    <location>
        <begin position="292"/>
        <end position="311"/>
    </location>
</feature>
<protein>
    <submittedName>
        <fullName evidence="7">Major facilitator superfamily domain-containing protein</fullName>
    </submittedName>
</protein>
<name>A0A9P9EZ31_9HYPO</name>
<feature type="transmembrane region" description="Helical" evidence="6">
    <location>
        <begin position="45"/>
        <end position="69"/>
    </location>
</feature>
<feature type="transmembrane region" description="Helical" evidence="6">
    <location>
        <begin position="261"/>
        <end position="280"/>
    </location>
</feature>
<keyword evidence="4 6" id="KW-0472">Membrane</keyword>
<evidence type="ECO:0000313" key="7">
    <source>
        <dbReference type="EMBL" id="KAH7148200.1"/>
    </source>
</evidence>
<gene>
    <name evidence="7" type="ORF">EDB81DRAFT_882644</name>
</gene>
<feature type="transmembrane region" description="Helical" evidence="6">
    <location>
        <begin position="133"/>
        <end position="160"/>
    </location>
</feature>
<evidence type="ECO:0000256" key="5">
    <source>
        <dbReference type="ARBA" id="ARBA00023180"/>
    </source>
</evidence>
<dbReference type="InterPro" id="IPR036259">
    <property type="entry name" value="MFS_trans_sf"/>
</dbReference>
<comment type="caution">
    <text evidence="7">The sequence shown here is derived from an EMBL/GenBank/DDBJ whole genome shotgun (WGS) entry which is preliminary data.</text>
</comment>
<dbReference type="EMBL" id="JAGMUV010000007">
    <property type="protein sequence ID" value="KAH7148200.1"/>
    <property type="molecule type" value="Genomic_DNA"/>
</dbReference>
<feature type="transmembrane region" description="Helical" evidence="6">
    <location>
        <begin position="323"/>
        <end position="344"/>
    </location>
</feature>
<dbReference type="InterPro" id="IPR011701">
    <property type="entry name" value="MFS"/>
</dbReference>
<sequence length="472" mass="52441">MASHKEVNQCDLGEKGEKEDAVLDSRSVSGPVPPTKIPFFRGTTFQALIVAALFFSGPGMISALGAVGAGGLKDPLIVNITSGMQYGMNCFFAFFAGVVLNMLGVRGTLSFGLLCFPIRGAALYCANKYKTVWFMYFASAVGGLTSSILWVVQGAIILSYPEPWNKGFFISIWYNSLSLGTLLGGIIALGFNTKLNYAGSISPITYIPLFSLSSAAPILAWLLSPPEKVIRADGRPVKMNRQSSPWAEAKRTFASVKRKEIILLLPMFIYSQWYLSYHGNFNAVYHSVRGRALGGLLHSITGILGNITFYYMTDRTGWTRSQVARRGFYIIFSLYTSSWIYNTVVQKLYSDWEPVGLDWVEGDYWMSIILYIYWQYANDMYQCYVYFLIGTLSSEVEELARYTGILKTVNTAGAALGYGVQVKWSMMGAEALLCGLWFAQIIPTWLVVRKVTDEEEIKSQDLTVVTEATVAQ</sequence>